<reference evidence="6" key="1">
    <citation type="submission" date="2018-01" db="EMBL/GenBank/DDBJ databases">
        <authorList>
            <person name="Regsiter A."/>
            <person name="William W."/>
        </authorList>
    </citation>
    <scope>NUCLEOTIDE SEQUENCE</scope>
    <source>
        <strain evidence="6">TRIP AH-1</strain>
    </source>
</reference>
<dbReference type="PANTHER" id="PTHR21314">
    <property type="entry name" value="QUEUOSINE 5'-PHOSPHATE N-GLYCOSYLASE_HYDROLASE-RELATED"/>
    <property type="match status" value="1"/>
</dbReference>
<dbReference type="GO" id="GO:0016787">
    <property type="term" value="F:hydrolase activity"/>
    <property type="evidence" value="ECO:0007669"/>
    <property type="project" value="UniProtKB-KW"/>
</dbReference>
<dbReference type="InterPro" id="IPR019438">
    <property type="entry name" value="Q_salvage"/>
</dbReference>
<dbReference type="PANTHER" id="PTHR21314:SF0">
    <property type="entry name" value="QUEUOSINE 5'-PHOSPHATE N-GLYCOSYLASE_HYDROLASE"/>
    <property type="match status" value="1"/>
</dbReference>
<protein>
    <recommendedName>
        <fullName evidence="3">Queuosine 5'-phosphate N-glycosylase/hydrolase</fullName>
    </recommendedName>
    <alternativeName>
        <fullName evidence="4">Queuosine-nucleotide N-glycosylase/hydrolase</fullName>
    </alternativeName>
</protein>
<evidence type="ECO:0000256" key="4">
    <source>
        <dbReference type="ARBA" id="ARBA00035393"/>
    </source>
</evidence>
<comment type="catalytic activity">
    <reaction evidence="5">
        <text>queuosine 5'-phosphate + H2O = queuine + D-ribose 5-phosphate</text>
        <dbReference type="Rhea" id="RHEA:75387"/>
        <dbReference type="ChEBI" id="CHEBI:15377"/>
        <dbReference type="ChEBI" id="CHEBI:17433"/>
        <dbReference type="ChEBI" id="CHEBI:78346"/>
        <dbReference type="ChEBI" id="CHEBI:194371"/>
    </reaction>
    <physiologicalReaction direction="left-to-right" evidence="5">
        <dbReference type="Rhea" id="RHEA:75388"/>
    </physiologicalReaction>
</comment>
<dbReference type="EMBL" id="OJIN01000223">
    <property type="protein sequence ID" value="SPD75960.1"/>
    <property type="molecule type" value="Genomic_DNA"/>
</dbReference>
<name>A0A445N2M5_9BACT</name>
<dbReference type="Pfam" id="PF10343">
    <property type="entry name" value="Q_salvage"/>
    <property type="match status" value="1"/>
</dbReference>
<comment type="similarity">
    <text evidence="2">Belongs to the QNG1 protein family.</text>
</comment>
<organism evidence="6">
    <name type="scientific">uncultured Desulfobacterium sp</name>
    <dbReference type="NCBI Taxonomy" id="201089"/>
    <lineage>
        <taxon>Bacteria</taxon>
        <taxon>Pseudomonadati</taxon>
        <taxon>Thermodesulfobacteriota</taxon>
        <taxon>Desulfobacteria</taxon>
        <taxon>Desulfobacterales</taxon>
        <taxon>Desulfobacteriaceae</taxon>
        <taxon>Desulfobacterium</taxon>
        <taxon>environmental samples</taxon>
    </lineage>
</organism>
<dbReference type="AlphaFoldDB" id="A0A445N2M5"/>
<accession>A0A445N2M5</accession>
<evidence type="ECO:0000256" key="1">
    <source>
        <dbReference type="ARBA" id="ARBA00022801"/>
    </source>
</evidence>
<evidence type="ECO:0000313" key="6">
    <source>
        <dbReference type="EMBL" id="SPD75960.1"/>
    </source>
</evidence>
<proteinExistence type="inferred from homology"/>
<evidence type="ECO:0000256" key="5">
    <source>
        <dbReference type="ARBA" id="ARBA00048204"/>
    </source>
</evidence>
<sequence>MWEALETTKCAAKESLLVQIDQAALCRFVDQLLIEDISPPPWDHRYHFHDNGVETVAYLLVLDTINFCFWPMPGEPRWEIESEGQWLSGYYALAACLKKAVEAGIPITEARYLSRLSLNDLNQLLGGRGRLQLMEERLKNLNELGRILLSHYDGKAHKLVQAAHNSAVALARLLSEKLSSFKDISKYKGREVLFLKRAQLFAADLYGAFEGDKWGGFTDMNELTAFADYKLPQVLRKLGILKYTQQLKQKVDHEILLEPGGMEEIEIRANTVWAVELICRELKRAGKNMNAFQIDNILWNLGQKDESRTKPYHKVVTIFY</sequence>
<keyword evidence="1" id="KW-0378">Hydrolase</keyword>
<dbReference type="GO" id="GO:0006400">
    <property type="term" value="P:tRNA modification"/>
    <property type="evidence" value="ECO:0007669"/>
    <property type="project" value="TreeGrafter"/>
</dbReference>
<evidence type="ECO:0000256" key="2">
    <source>
        <dbReference type="ARBA" id="ARBA00035119"/>
    </source>
</evidence>
<gene>
    <name evidence="6" type="ORF">PITCH_A780090</name>
</gene>
<evidence type="ECO:0000256" key="3">
    <source>
        <dbReference type="ARBA" id="ARBA00035306"/>
    </source>
</evidence>